<name>A0A3A1Y7N5_9GAMM</name>
<gene>
    <name evidence="6" type="ORF">CKF59_05790</name>
</gene>
<comment type="caution">
    <text evidence="6">The sequence shown here is derived from an EMBL/GenBank/DDBJ whole genome shotgun (WGS) entry which is preliminary data.</text>
</comment>
<dbReference type="SUPFAM" id="SSF88713">
    <property type="entry name" value="Glycoside hydrolase/deacetylase"/>
    <property type="match status" value="1"/>
</dbReference>
<dbReference type="Proteomes" id="UP000265964">
    <property type="component" value="Unassembled WGS sequence"/>
</dbReference>
<evidence type="ECO:0000256" key="3">
    <source>
        <dbReference type="ARBA" id="ARBA00022801"/>
    </source>
</evidence>
<proteinExistence type="predicted"/>
<keyword evidence="2" id="KW-0479">Metal-binding</keyword>
<dbReference type="InterPro" id="IPR011330">
    <property type="entry name" value="Glyco_hydro/deAcase_b/a-brl"/>
</dbReference>
<dbReference type="Gene3D" id="3.20.20.370">
    <property type="entry name" value="Glycoside hydrolase/deacetylase"/>
    <property type="match status" value="1"/>
</dbReference>
<keyword evidence="3" id="KW-0378">Hydrolase</keyword>
<sequence>MDTSFKQLLASHNLEICVSDFGLTPGINQATINLAKEGKINCASVLVDAPNLTLDYIEEALRLKHDHKLSLGLHLNFTEKLSSHQDEDLITPIHKLLNPLYLHVVYSKGKSKALIQKIYEEIERQFYLFEDLFDCWPDFIDGHQHVHMLPLFAQALRQFYAEHRLDQNKIWIRSLNRVHKLNKTKLAGASKIQNLILRLATKKARSSVYSLRKELLGVYNYDVTPEQFKSLLEFWLKNAKIYNQKTGRGAVIMVHPSVPLTQVPLDDQKQAVPYQDSKEKARLIEYQVLSSLS</sequence>
<evidence type="ECO:0000256" key="5">
    <source>
        <dbReference type="ARBA" id="ARBA00023277"/>
    </source>
</evidence>
<keyword evidence="4" id="KW-0460">Magnesium</keyword>
<reference evidence="6 7" key="1">
    <citation type="submission" date="2017-08" db="EMBL/GenBank/DDBJ databases">
        <title>Reclassification of Bisgaard taxon 37 and 44.</title>
        <authorList>
            <person name="Christensen H."/>
        </authorList>
    </citation>
    <scope>NUCLEOTIDE SEQUENCE [LARGE SCALE GENOMIC DNA]</scope>
    <source>
        <strain evidence="6 7">EEAB3T1</strain>
    </source>
</reference>
<protein>
    <recommendedName>
        <fullName evidence="8">ChbG/HpnK family deacetylase</fullName>
    </recommendedName>
</protein>
<evidence type="ECO:0000313" key="6">
    <source>
        <dbReference type="EMBL" id="RIY34242.1"/>
    </source>
</evidence>
<dbReference type="GO" id="GO:0005975">
    <property type="term" value="P:carbohydrate metabolic process"/>
    <property type="evidence" value="ECO:0007669"/>
    <property type="project" value="InterPro"/>
</dbReference>
<evidence type="ECO:0000313" key="7">
    <source>
        <dbReference type="Proteomes" id="UP000265964"/>
    </source>
</evidence>
<dbReference type="PANTHER" id="PTHR31609">
    <property type="entry name" value="YDJC DEACETYLASE FAMILY MEMBER"/>
    <property type="match status" value="1"/>
</dbReference>
<keyword evidence="7" id="KW-1185">Reference proteome</keyword>
<keyword evidence="5" id="KW-0119">Carbohydrate metabolism</keyword>
<evidence type="ECO:0008006" key="8">
    <source>
        <dbReference type="Google" id="ProtNLM"/>
    </source>
</evidence>
<dbReference type="RefSeq" id="WP_119535013.1">
    <property type="nucleotide sequence ID" value="NZ_NRJF01000173.1"/>
</dbReference>
<dbReference type="AlphaFoldDB" id="A0A3A1Y7N5"/>
<evidence type="ECO:0000256" key="1">
    <source>
        <dbReference type="ARBA" id="ARBA00001946"/>
    </source>
</evidence>
<dbReference type="Pfam" id="PF04794">
    <property type="entry name" value="YdjC"/>
    <property type="match status" value="1"/>
</dbReference>
<accession>A0A3A1Y7N5</accession>
<dbReference type="GO" id="GO:0019213">
    <property type="term" value="F:deacetylase activity"/>
    <property type="evidence" value="ECO:0007669"/>
    <property type="project" value="TreeGrafter"/>
</dbReference>
<organism evidence="6 7">
    <name type="scientific">Psittacicella gerlachiana</name>
    <dbReference type="NCBI Taxonomy" id="2028574"/>
    <lineage>
        <taxon>Bacteria</taxon>
        <taxon>Pseudomonadati</taxon>
        <taxon>Pseudomonadota</taxon>
        <taxon>Gammaproteobacteria</taxon>
        <taxon>Pasteurellales</taxon>
        <taxon>Psittacicellaceae</taxon>
        <taxon>Psittacicella</taxon>
    </lineage>
</organism>
<dbReference type="InterPro" id="IPR006879">
    <property type="entry name" value="YdjC-like"/>
</dbReference>
<evidence type="ECO:0000256" key="4">
    <source>
        <dbReference type="ARBA" id="ARBA00022842"/>
    </source>
</evidence>
<dbReference type="EMBL" id="NRJF01000173">
    <property type="protein sequence ID" value="RIY34242.1"/>
    <property type="molecule type" value="Genomic_DNA"/>
</dbReference>
<comment type="cofactor">
    <cofactor evidence="1">
        <name>Mg(2+)</name>
        <dbReference type="ChEBI" id="CHEBI:18420"/>
    </cofactor>
</comment>
<dbReference type="PANTHER" id="PTHR31609:SF1">
    <property type="entry name" value="CARBOHYDRATE DEACETYLASE"/>
    <property type="match status" value="1"/>
</dbReference>
<dbReference type="GO" id="GO:0046872">
    <property type="term" value="F:metal ion binding"/>
    <property type="evidence" value="ECO:0007669"/>
    <property type="project" value="UniProtKB-KW"/>
</dbReference>
<evidence type="ECO:0000256" key="2">
    <source>
        <dbReference type="ARBA" id="ARBA00022723"/>
    </source>
</evidence>
<dbReference type="OrthoDB" id="5295855at2"/>
<dbReference type="GO" id="GO:0016787">
    <property type="term" value="F:hydrolase activity"/>
    <property type="evidence" value="ECO:0007669"/>
    <property type="project" value="UniProtKB-KW"/>
</dbReference>